<keyword evidence="3" id="KW-1185">Reference proteome</keyword>
<reference evidence="2" key="2">
    <citation type="submission" date="2020-09" db="EMBL/GenBank/DDBJ databases">
        <authorList>
            <person name="Sun Q."/>
            <person name="Zhou Y."/>
        </authorList>
    </citation>
    <scope>NUCLEOTIDE SEQUENCE</scope>
    <source>
        <strain evidence="2">CGMCC 1.15966</strain>
    </source>
</reference>
<evidence type="ECO:0000313" key="3">
    <source>
        <dbReference type="Proteomes" id="UP000614460"/>
    </source>
</evidence>
<name>A0A8H9G060_9SPHI</name>
<dbReference type="EMBL" id="BMKM01000004">
    <property type="protein sequence ID" value="GGE22176.1"/>
    <property type="molecule type" value="Genomic_DNA"/>
</dbReference>
<feature type="repeat" description="TPR" evidence="1">
    <location>
        <begin position="72"/>
        <end position="105"/>
    </location>
</feature>
<keyword evidence="1" id="KW-0802">TPR repeat</keyword>
<dbReference type="SMART" id="SM00028">
    <property type="entry name" value="TPR"/>
    <property type="match status" value="2"/>
</dbReference>
<accession>A0A8H9G060</accession>
<comment type="caution">
    <text evidence="2">The sequence shown here is derived from an EMBL/GenBank/DDBJ whole genome shotgun (WGS) entry which is preliminary data.</text>
</comment>
<dbReference type="Gene3D" id="1.25.40.10">
    <property type="entry name" value="Tetratricopeptide repeat domain"/>
    <property type="match status" value="1"/>
</dbReference>
<dbReference type="InterPro" id="IPR011990">
    <property type="entry name" value="TPR-like_helical_dom_sf"/>
</dbReference>
<dbReference type="Proteomes" id="UP000614460">
    <property type="component" value="Unassembled WGS sequence"/>
</dbReference>
<gene>
    <name evidence="2" type="ORF">GCM10011516_19800</name>
</gene>
<dbReference type="RefSeq" id="WP_182499279.1">
    <property type="nucleotide sequence ID" value="NZ_BMKM01000004.1"/>
</dbReference>
<dbReference type="AlphaFoldDB" id="A0A8H9G060"/>
<dbReference type="SUPFAM" id="SSF48452">
    <property type="entry name" value="TPR-like"/>
    <property type="match status" value="1"/>
</dbReference>
<protein>
    <recommendedName>
        <fullName evidence="4">Tetratricopeptide repeat protein</fullName>
    </recommendedName>
</protein>
<evidence type="ECO:0000256" key="1">
    <source>
        <dbReference type="PROSITE-ProRule" id="PRU00339"/>
    </source>
</evidence>
<reference evidence="2" key="1">
    <citation type="journal article" date="2014" name="Int. J. Syst. Evol. Microbiol.">
        <title>Complete genome sequence of Corynebacterium casei LMG S-19264T (=DSM 44701T), isolated from a smear-ripened cheese.</title>
        <authorList>
            <consortium name="US DOE Joint Genome Institute (JGI-PGF)"/>
            <person name="Walter F."/>
            <person name="Albersmeier A."/>
            <person name="Kalinowski J."/>
            <person name="Ruckert C."/>
        </authorList>
    </citation>
    <scope>NUCLEOTIDE SEQUENCE</scope>
    <source>
        <strain evidence="2">CGMCC 1.15966</strain>
    </source>
</reference>
<dbReference type="InterPro" id="IPR019734">
    <property type="entry name" value="TPR_rpt"/>
</dbReference>
<proteinExistence type="predicted"/>
<dbReference type="PROSITE" id="PS50005">
    <property type="entry name" value="TPR"/>
    <property type="match status" value="1"/>
</dbReference>
<organism evidence="2 3">
    <name type="scientific">Sphingobacterium cellulitidis</name>
    <dbReference type="NCBI Taxonomy" id="1768011"/>
    <lineage>
        <taxon>Bacteria</taxon>
        <taxon>Pseudomonadati</taxon>
        <taxon>Bacteroidota</taxon>
        <taxon>Sphingobacteriia</taxon>
        <taxon>Sphingobacteriales</taxon>
        <taxon>Sphingobacteriaceae</taxon>
        <taxon>Sphingobacterium</taxon>
    </lineage>
</organism>
<sequence length="214" mass="25472">MNDWYRRKTWTKTDEDEFFVKLGRARKYNRPQYLRVQAGELMATEDNNLIYIAEMLLNRILTEYPENQMEKSSVYNSLGQINILREKYETALAYFQKALDAEKEFPHSITSAYLNFSETVIRTNKTELYEKVENIFTQKINNNGLYFPVENYIMYSVMAVIAEYKRDFEQAQNYAEIAEKYATTQTNSLWNPKKKKIGVVKKRKSWLDKLVGRK</sequence>
<evidence type="ECO:0000313" key="2">
    <source>
        <dbReference type="EMBL" id="GGE22176.1"/>
    </source>
</evidence>
<evidence type="ECO:0008006" key="4">
    <source>
        <dbReference type="Google" id="ProtNLM"/>
    </source>
</evidence>